<evidence type="ECO:0000313" key="2">
    <source>
        <dbReference type="Proteomes" id="UP000019146"/>
    </source>
</evidence>
<protein>
    <submittedName>
        <fullName evidence="1">Uncharacterized protein</fullName>
    </submittedName>
</protein>
<accession>A0A0P0R685</accession>
<dbReference type="AlphaFoldDB" id="A0A0P0R685"/>
<name>A0A0P0R685_9BURK</name>
<organism evidence="1 2">
    <name type="scientific">Paraburkholderia caribensis MBA4</name>
    <dbReference type="NCBI Taxonomy" id="1323664"/>
    <lineage>
        <taxon>Bacteria</taxon>
        <taxon>Pseudomonadati</taxon>
        <taxon>Pseudomonadota</taxon>
        <taxon>Betaproteobacteria</taxon>
        <taxon>Burkholderiales</taxon>
        <taxon>Burkholderiaceae</taxon>
        <taxon>Paraburkholderia</taxon>
    </lineage>
</organism>
<dbReference type="Proteomes" id="UP000019146">
    <property type="component" value="Chromosome 1"/>
</dbReference>
<reference evidence="1 2" key="1">
    <citation type="journal article" date="2014" name="Genome Announc.">
        <title>Draft Genome Sequence of the Haloacid-Degrading Burkholderia caribensis Strain MBA4.</title>
        <authorList>
            <person name="Pan Y."/>
            <person name="Kong K.F."/>
            <person name="Tsang J.S."/>
        </authorList>
    </citation>
    <scope>NUCLEOTIDE SEQUENCE [LARGE SCALE GENOMIC DNA]</scope>
    <source>
        <strain evidence="1 2">MBA4</strain>
    </source>
</reference>
<gene>
    <name evidence="1" type="ORF">K788_0003557</name>
</gene>
<dbReference type="EMBL" id="CP012746">
    <property type="protein sequence ID" value="ALL63505.1"/>
    <property type="molecule type" value="Genomic_DNA"/>
</dbReference>
<dbReference type="KEGG" id="bcai:K788_0003557"/>
<sequence length="44" mass="4892">MPTTLAGRFTQYAPLLAVSFALRGGLIFPRYRENLPPKKVGVFP</sequence>
<proteinExistence type="predicted"/>
<evidence type="ECO:0000313" key="1">
    <source>
        <dbReference type="EMBL" id="ALL63505.1"/>
    </source>
</evidence>